<dbReference type="Proteomes" id="UP001339911">
    <property type="component" value="Unassembled WGS sequence"/>
</dbReference>
<name>A0ABU7SFT4_9ACTN</name>
<keyword evidence="3" id="KW-0255">Endonuclease</keyword>
<feature type="domain" description="Endonuclease/exonuclease/phosphatase" evidence="2">
    <location>
        <begin position="46"/>
        <end position="264"/>
    </location>
</feature>
<dbReference type="Gene3D" id="3.60.10.10">
    <property type="entry name" value="Endonuclease/exonuclease/phosphatase"/>
    <property type="match status" value="1"/>
</dbReference>
<comment type="caution">
    <text evidence="3">The sequence shown here is derived from an EMBL/GenBank/DDBJ whole genome shotgun (WGS) entry which is preliminary data.</text>
</comment>
<evidence type="ECO:0000313" key="5">
    <source>
        <dbReference type="Proteomes" id="UP001339911"/>
    </source>
</evidence>
<dbReference type="InterPro" id="IPR005135">
    <property type="entry name" value="Endo/exonuclease/phosphatase"/>
</dbReference>
<sequence>MLNALERYAVALALTPVLVASFATSADAGSAHAGSAPLAPVNLRVMTWNIHGESADIPAIADFVQANGVNVLTVQEVHRRPSRDQVQQLADELGWQLTTNVHFGPADSPGPCDDEWEGQAGNAILTSFRIAERVTKPLSPVNQDCPVRRSMAGVKLDLGGNRTIRVFTSHFTPGHSAAAVALRQQQARTVVDYLSQSGPLLFTGDINDVPGSTIHRWFVGAGFLDTGGRYANEPTLGTARIDFVFSRAVTVTSGDVLDTRLSDHRPVVINMQVA</sequence>
<accession>A0ABU7SFT4</accession>
<evidence type="ECO:0000259" key="2">
    <source>
        <dbReference type="Pfam" id="PF03372"/>
    </source>
</evidence>
<keyword evidence="1" id="KW-0732">Signal</keyword>
<protein>
    <submittedName>
        <fullName evidence="3">Endonuclease/exonuclease/phosphatase family protein</fullName>
    </submittedName>
</protein>
<proteinExistence type="predicted"/>
<dbReference type="PANTHER" id="PTHR14859">
    <property type="entry name" value="CALCOFLUOR WHITE HYPERSENSITIVE PROTEIN PRECURSOR"/>
    <property type="match status" value="1"/>
</dbReference>
<gene>
    <name evidence="3" type="ORF">V1634_18275</name>
    <name evidence="4" type="ORF">V1634_27555</name>
</gene>
<dbReference type="SUPFAM" id="SSF56219">
    <property type="entry name" value="DNase I-like"/>
    <property type="match status" value="1"/>
</dbReference>
<evidence type="ECO:0000313" key="4">
    <source>
        <dbReference type="EMBL" id="MEE6310603.1"/>
    </source>
</evidence>
<dbReference type="InterPro" id="IPR036691">
    <property type="entry name" value="Endo/exonu/phosph_ase_sf"/>
</dbReference>
<keyword evidence="3" id="KW-0378">Hydrolase</keyword>
<keyword evidence="5" id="KW-1185">Reference proteome</keyword>
<dbReference type="EMBL" id="JAZGQL010000027">
    <property type="protein sequence ID" value="MEE6310603.1"/>
    <property type="molecule type" value="Genomic_DNA"/>
</dbReference>
<feature type="signal peptide" evidence="1">
    <location>
        <begin position="1"/>
        <end position="28"/>
    </location>
</feature>
<dbReference type="RefSeq" id="WP_331209061.1">
    <property type="nucleotide sequence ID" value="NZ_JAZGQL010000012.1"/>
</dbReference>
<dbReference type="Pfam" id="PF03372">
    <property type="entry name" value="Exo_endo_phos"/>
    <property type="match status" value="1"/>
</dbReference>
<organism evidence="3 5">
    <name type="scientific">Plantactinospora veratri</name>
    <dbReference type="NCBI Taxonomy" id="1436122"/>
    <lineage>
        <taxon>Bacteria</taxon>
        <taxon>Bacillati</taxon>
        <taxon>Actinomycetota</taxon>
        <taxon>Actinomycetes</taxon>
        <taxon>Micromonosporales</taxon>
        <taxon>Micromonosporaceae</taxon>
        <taxon>Plantactinospora</taxon>
    </lineage>
</organism>
<evidence type="ECO:0000313" key="3">
    <source>
        <dbReference type="EMBL" id="MEE6308781.1"/>
    </source>
</evidence>
<dbReference type="GO" id="GO:0004519">
    <property type="term" value="F:endonuclease activity"/>
    <property type="evidence" value="ECO:0007669"/>
    <property type="project" value="UniProtKB-KW"/>
</dbReference>
<reference evidence="3 5" key="1">
    <citation type="submission" date="2024-01" db="EMBL/GenBank/DDBJ databases">
        <title>Genome insights into Plantactinospora veratri sp. nov.</title>
        <authorList>
            <person name="Wang L."/>
        </authorList>
    </citation>
    <scope>NUCLEOTIDE SEQUENCE [LARGE SCALE GENOMIC DNA]</scope>
    <source>
        <strain evidence="3 5">NEAU-FHS4</strain>
    </source>
</reference>
<dbReference type="EMBL" id="JAZGQL010000012">
    <property type="protein sequence ID" value="MEE6308781.1"/>
    <property type="molecule type" value="Genomic_DNA"/>
</dbReference>
<keyword evidence="3" id="KW-0540">Nuclease</keyword>
<feature type="chain" id="PRO_5045032738" evidence="1">
    <location>
        <begin position="29"/>
        <end position="274"/>
    </location>
</feature>
<evidence type="ECO:0000256" key="1">
    <source>
        <dbReference type="SAM" id="SignalP"/>
    </source>
</evidence>
<dbReference type="PANTHER" id="PTHR14859:SF1">
    <property type="entry name" value="PGAP2-INTERACTING PROTEIN"/>
    <property type="match status" value="1"/>
</dbReference>
<dbReference type="InterPro" id="IPR051916">
    <property type="entry name" value="GPI-anchor_lipid_remodeler"/>
</dbReference>